<dbReference type="GO" id="GO:0003700">
    <property type="term" value="F:DNA-binding transcription factor activity"/>
    <property type="evidence" value="ECO:0007669"/>
    <property type="project" value="TreeGrafter"/>
</dbReference>
<dbReference type="PANTHER" id="PTHR30055">
    <property type="entry name" value="HTH-TYPE TRANSCRIPTIONAL REGULATOR RUTR"/>
    <property type="match status" value="1"/>
</dbReference>
<dbReference type="InterPro" id="IPR001647">
    <property type="entry name" value="HTH_TetR"/>
</dbReference>
<name>A0A316F422_9ACTN</name>
<dbReference type="PROSITE" id="PS50977">
    <property type="entry name" value="HTH_TETR_2"/>
    <property type="match status" value="1"/>
</dbReference>
<dbReference type="Pfam" id="PF00440">
    <property type="entry name" value="TetR_N"/>
    <property type="match status" value="1"/>
</dbReference>
<sequence>MEMVERRARKPPATRLTVADWTGAALEAMARGGLAAVAVEPLAAALGATKGSFYWHFANRDALIEAALQRWETDHTDAVITMVEAEPDPQARLRTLIGAVIESTAIPGADAIELAMLATADHPHVAPVLARVTQRRLAYTAQLFEGLGLDPDEAADRALIAVSTYLGHAQLAHATPELVPGTPELRRRYVDRIIGLVTAV</sequence>
<dbReference type="PANTHER" id="PTHR30055:SF239">
    <property type="entry name" value="TRANSCRIPTIONAL REGULATORY PROTEIN"/>
    <property type="match status" value="1"/>
</dbReference>
<dbReference type="AlphaFoldDB" id="A0A316F422"/>
<dbReference type="InterPro" id="IPR009057">
    <property type="entry name" value="Homeodomain-like_sf"/>
</dbReference>
<evidence type="ECO:0000259" key="3">
    <source>
        <dbReference type="PROSITE" id="PS50977"/>
    </source>
</evidence>
<feature type="DNA-binding region" description="H-T-H motif" evidence="2">
    <location>
        <begin position="38"/>
        <end position="57"/>
    </location>
</feature>
<dbReference type="OrthoDB" id="3218408at2"/>
<dbReference type="Proteomes" id="UP000245697">
    <property type="component" value="Unassembled WGS sequence"/>
</dbReference>
<gene>
    <name evidence="4" type="ORF">BC793_120138</name>
</gene>
<feature type="domain" description="HTH tetR-type" evidence="3">
    <location>
        <begin position="15"/>
        <end position="75"/>
    </location>
</feature>
<proteinExistence type="predicted"/>
<dbReference type="SUPFAM" id="SSF46689">
    <property type="entry name" value="Homeodomain-like"/>
    <property type="match status" value="1"/>
</dbReference>
<comment type="caution">
    <text evidence="4">The sequence shown here is derived from an EMBL/GenBank/DDBJ whole genome shotgun (WGS) entry which is preliminary data.</text>
</comment>
<dbReference type="EMBL" id="QGGR01000020">
    <property type="protein sequence ID" value="PWK40199.1"/>
    <property type="molecule type" value="Genomic_DNA"/>
</dbReference>
<organism evidence="4 5">
    <name type="scientific">Actinoplanes xinjiangensis</name>
    <dbReference type="NCBI Taxonomy" id="512350"/>
    <lineage>
        <taxon>Bacteria</taxon>
        <taxon>Bacillati</taxon>
        <taxon>Actinomycetota</taxon>
        <taxon>Actinomycetes</taxon>
        <taxon>Micromonosporales</taxon>
        <taxon>Micromonosporaceae</taxon>
        <taxon>Actinoplanes</taxon>
    </lineage>
</organism>
<protein>
    <submittedName>
        <fullName evidence="4">TetR family transcriptional regulator</fullName>
    </submittedName>
</protein>
<evidence type="ECO:0000256" key="2">
    <source>
        <dbReference type="PROSITE-ProRule" id="PRU00335"/>
    </source>
</evidence>
<keyword evidence="5" id="KW-1185">Reference proteome</keyword>
<evidence type="ECO:0000313" key="5">
    <source>
        <dbReference type="Proteomes" id="UP000245697"/>
    </source>
</evidence>
<keyword evidence="1 2" id="KW-0238">DNA-binding</keyword>
<dbReference type="GO" id="GO:0000976">
    <property type="term" value="F:transcription cis-regulatory region binding"/>
    <property type="evidence" value="ECO:0007669"/>
    <property type="project" value="TreeGrafter"/>
</dbReference>
<dbReference type="Gene3D" id="1.10.357.10">
    <property type="entry name" value="Tetracycline Repressor, domain 2"/>
    <property type="match status" value="1"/>
</dbReference>
<dbReference type="InterPro" id="IPR050109">
    <property type="entry name" value="HTH-type_TetR-like_transc_reg"/>
</dbReference>
<accession>A0A316F422</accession>
<evidence type="ECO:0000256" key="1">
    <source>
        <dbReference type="ARBA" id="ARBA00023125"/>
    </source>
</evidence>
<reference evidence="4 5" key="1">
    <citation type="submission" date="2018-05" db="EMBL/GenBank/DDBJ databases">
        <title>Genomic Encyclopedia of Archaeal and Bacterial Type Strains, Phase II (KMG-II): from individual species to whole genera.</title>
        <authorList>
            <person name="Goeker M."/>
        </authorList>
    </citation>
    <scope>NUCLEOTIDE SEQUENCE [LARGE SCALE GENOMIC DNA]</scope>
    <source>
        <strain evidence="4 5">DSM 45184</strain>
    </source>
</reference>
<evidence type="ECO:0000313" key="4">
    <source>
        <dbReference type="EMBL" id="PWK40199.1"/>
    </source>
</evidence>